<dbReference type="FunFam" id="3.20.20.140:FF:000005">
    <property type="entry name" value="TatD family hydrolase"/>
    <property type="match status" value="1"/>
</dbReference>
<comment type="similarity">
    <text evidence="1">Belongs to the metallo-dependent hydrolases superfamily. TatD-type hydrolase family.</text>
</comment>
<gene>
    <name evidence="5" type="ORF">GCM10007877_35100</name>
</gene>
<accession>A0AA37TCE4</accession>
<dbReference type="PANTHER" id="PTHR46124:SF3">
    <property type="entry name" value="HYDROLASE"/>
    <property type="match status" value="1"/>
</dbReference>
<dbReference type="EMBL" id="BSPD01000090">
    <property type="protein sequence ID" value="GLS27791.1"/>
    <property type="molecule type" value="Genomic_DNA"/>
</dbReference>
<dbReference type="InterPro" id="IPR032466">
    <property type="entry name" value="Metal_Hydrolase"/>
</dbReference>
<protein>
    <submittedName>
        <fullName evidence="5">Deoxyribonuclease</fullName>
    </submittedName>
</protein>
<dbReference type="Pfam" id="PF01026">
    <property type="entry name" value="TatD_DNase"/>
    <property type="match status" value="1"/>
</dbReference>
<evidence type="ECO:0000313" key="6">
    <source>
        <dbReference type="Proteomes" id="UP001156870"/>
    </source>
</evidence>
<evidence type="ECO:0000313" key="5">
    <source>
        <dbReference type="EMBL" id="GLS27791.1"/>
    </source>
</evidence>
<comment type="caution">
    <text evidence="5">The sequence shown here is derived from an EMBL/GenBank/DDBJ whole genome shotgun (WGS) entry which is preliminary data.</text>
</comment>
<dbReference type="GO" id="GO:0005829">
    <property type="term" value="C:cytosol"/>
    <property type="evidence" value="ECO:0007669"/>
    <property type="project" value="TreeGrafter"/>
</dbReference>
<feature type="binding site" evidence="4">
    <location>
        <position position="207"/>
    </location>
    <ligand>
        <name>a divalent metal cation</name>
        <dbReference type="ChEBI" id="CHEBI:60240"/>
        <label>1</label>
    </ligand>
</feature>
<keyword evidence="6" id="KW-1185">Reference proteome</keyword>
<dbReference type="RefSeq" id="WP_232595605.1">
    <property type="nucleotide sequence ID" value="NZ_BSPD01000090.1"/>
</dbReference>
<feature type="binding site" evidence="4">
    <location>
        <position position="157"/>
    </location>
    <ligand>
        <name>a divalent metal cation</name>
        <dbReference type="ChEBI" id="CHEBI:60240"/>
        <label>2</label>
    </ligand>
</feature>
<dbReference type="PROSITE" id="PS01137">
    <property type="entry name" value="TATD_1"/>
    <property type="match status" value="1"/>
</dbReference>
<dbReference type="InterPro" id="IPR001130">
    <property type="entry name" value="TatD-like"/>
</dbReference>
<evidence type="ECO:0000256" key="3">
    <source>
        <dbReference type="ARBA" id="ARBA00022801"/>
    </source>
</evidence>
<dbReference type="GO" id="GO:0016788">
    <property type="term" value="F:hydrolase activity, acting on ester bonds"/>
    <property type="evidence" value="ECO:0007669"/>
    <property type="project" value="InterPro"/>
</dbReference>
<organism evidence="5 6">
    <name type="scientific">Marinibactrum halimedae</name>
    <dbReference type="NCBI Taxonomy" id="1444977"/>
    <lineage>
        <taxon>Bacteria</taxon>
        <taxon>Pseudomonadati</taxon>
        <taxon>Pseudomonadota</taxon>
        <taxon>Gammaproteobacteria</taxon>
        <taxon>Cellvibrionales</taxon>
        <taxon>Cellvibrionaceae</taxon>
        <taxon>Marinibactrum</taxon>
    </lineage>
</organism>
<dbReference type="Gene3D" id="3.20.20.140">
    <property type="entry name" value="Metal-dependent hydrolases"/>
    <property type="match status" value="1"/>
</dbReference>
<dbReference type="GO" id="GO:0046872">
    <property type="term" value="F:metal ion binding"/>
    <property type="evidence" value="ECO:0007669"/>
    <property type="project" value="UniProtKB-KW"/>
</dbReference>
<name>A0AA37TCE4_9GAMM</name>
<dbReference type="CDD" id="cd01310">
    <property type="entry name" value="TatD_DNAse"/>
    <property type="match status" value="1"/>
</dbReference>
<dbReference type="InterPro" id="IPR018228">
    <property type="entry name" value="DNase_TatD-rel_CS"/>
</dbReference>
<feature type="binding site" evidence="4">
    <location>
        <position position="98"/>
    </location>
    <ligand>
        <name>a divalent metal cation</name>
        <dbReference type="ChEBI" id="CHEBI:60240"/>
        <label>1</label>
    </ligand>
</feature>
<evidence type="ECO:0000256" key="1">
    <source>
        <dbReference type="ARBA" id="ARBA00009275"/>
    </source>
</evidence>
<dbReference type="PIRSF" id="PIRSF005902">
    <property type="entry name" value="DNase_TatD"/>
    <property type="match status" value="1"/>
</dbReference>
<proteinExistence type="inferred from homology"/>
<feature type="binding site" evidence="4">
    <location>
        <position position="7"/>
    </location>
    <ligand>
        <name>a divalent metal cation</name>
        <dbReference type="ChEBI" id="CHEBI:60240"/>
        <label>1</label>
    </ligand>
</feature>
<keyword evidence="2 4" id="KW-0479">Metal-binding</keyword>
<dbReference type="SUPFAM" id="SSF51556">
    <property type="entry name" value="Metallo-dependent hydrolases"/>
    <property type="match status" value="1"/>
</dbReference>
<keyword evidence="3" id="KW-0378">Hydrolase</keyword>
<dbReference type="AlphaFoldDB" id="A0AA37TCE4"/>
<evidence type="ECO:0000256" key="4">
    <source>
        <dbReference type="PIRSR" id="PIRSR005902-1"/>
    </source>
</evidence>
<dbReference type="PANTHER" id="PTHR46124">
    <property type="entry name" value="D-AMINOACYL-TRNA DEACYLASE"/>
    <property type="match status" value="1"/>
</dbReference>
<reference evidence="5 6" key="1">
    <citation type="journal article" date="2014" name="Int. J. Syst. Evol. Microbiol.">
        <title>Complete genome sequence of Corynebacterium casei LMG S-19264T (=DSM 44701T), isolated from a smear-ripened cheese.</title>
        <authorList>
            <consortium name="US DOE Joint Genome Institute (JGI-PGF)"/>
            <person name="Walter F."/>
            <person name="Albersmeier A."/>
            <person name="Kalinowski J."/>
            <person name="Ruckert C."/>
        </authorList>
    </citation>
    <scope>NUCLEOTIDE SEQUENCE [LARGE SCALE GENOMIC DNA]</scope>
    <source>
        <strain evidence="5 6">NBRC 110095</strain>
    </source>
</reference>
<dbReference type="Proteomes" id="UP001156870">
    <property type="component" value="Unassembled WGS sequence"/>
</dbReference>
<feature type="binding site" evidence="4">
    <location>
        <position position="133"/>
    </location>
    <ligand>
        <name>a divalent metal cation</name>
        <dbReference type="ChEBI" id="CHEBI:60240"/>
        <label>2</label>
    </ligand>
</feature>
<dbReference type="PROSITE" id="PS01091">
    <property type="entry name" value="TATD_3"/>
    <property type="match status" value="1"/>
</dbReference>
<sequence>MEYIDSHCHLDFEPLQPVEQTITAARNAGVSEFIVPGVSPGEWSSLQSLSSEFDCIHCAFGVHPWWIKQCLLEKHSLSMVEKTLARLVTEPYCLAVGETGLDGKADTPMTEQLQWFEAHVRLACEAKKPLIIHAVNEHPRIQKVLKRYRPPCGGVIHGFSGSYELGASYWKMGFYLGVGGTITYPRANKTRNAVSRLPLECLLLETDSPDMPLNGRQGETNYPQFLPLVAEELASLRGVAVEEVALQTSENARCLFALPIREPVKEP</sequence>
<feature type="binding site" evidence="4">
    <location>
        <position position="9"/>
    </location>
    <ligand>
        <name>a divalent metal cation</name>
        <dbReference type="ChEBI" id="CHEBI:60240"/>
        <label>1</label>
    </ligand>
</feature>
<evidence type="ECO:0000256" key="2">
    <source>
        <dbReference type="ARBA" id="ARBA00022723"/>
    </source>
</evidence>